<comment type="caution">
    <text evidence="2">The sequence shown here is derived from an EMBL/GenBank/DDBJ whole genome shotgun (WGS) entry which is preliminary data.</text>
</comment>
<dbReference type="EMBL" id="VIWY01000005">
    <property type="protein sequence ID" value="TWG12749.1"/>
    <property type="molecule type" value="Genomic_DNA"/>
</dbReference>
<dbReference type="PANTHER" id="PTHR35010">
    <property type="entry name" value="BLL4672 PROTEIN-RELATED"/>
    <property type="match status" value="1"/>
</dbReference>
<organism evidence="2 3">
    <name type="scientific">Actinoplanes teichomyceticus</name>
    <dbReference type="NCBI Taxonomy" id="1867"/>
    <lineage>
        <taxon>Bacteria</taxon>
        <taxon>Bacillati</taxon>
        <taxon>Actinomycetota</taxon>
        <taxon>Actinomycetes</taxon>
        <taxon>Micromonosporales</taxon>
        <taxon>Micromonosporaceae</taxon>
        <taxon>Actinoplanes</taxon>
    </lineage>
</organism>
<evidence type="ECO:0000259" key="1">
    <source>
        <dbReference type="Pfam" id="PF17765"/>
    </source>
</evidence>
<evidence type="ECO:0000313" key="2">
    <source>
        <dbReference type="EMBL" id="TWG12749.1"/>
    </source>
</evidence>
<dbReference type="InterPro" id="IPR010982">
    <property type="entry name" value="Lambda_DNA-bd_dom_sf"/>
</dbReference>
<proteinExistence type="predicted"/>
<reference evidence="2 3" key="1">
    <citation type="submission" date="2019-06" db="EMBL/GenBank/DDBJ databases">
        <title>Sequencing the genomes of 1000 actinobacteria strains.</title>
        <authorList>
            <person name="Klenk H.-P."/>
        </authorList>
    </citation>
    <scope>NUCLEOTIDE SEQUENCE [LARGE SCALE GENOMIC DNA]</scope>
    <source>
        <strain evidence="2 3">DSM 43866</strain>
    </source>
</reference>
<name>A0A561VM99_ACTTI</name>
<protein>
    <submittedName>
        <fullName evidence="2">Helix-turn-helix protein</fullName>
    </submittedName>
</protein>
<sequence>MRREELAQLTGLSVDYILRLEQGRAVNPSAQVAAHWPAPCSATARRTRHCTTPTSPAAAAIVADLKDAVTRYPGDAGLNTLVIALRNTSELFAALWTSVSAAAPRQRTRDHPAPRWSAN</sequence>
<accession>A0A561VM99</accession>
<keyword evidence="3" id="KW-1185">Reference proteome</keyword>
<dbReference type="SUPFAM" id="SSF47413">
    <property type="entry name" value="lambda repressor-like DNA-binding domains"/>
    <property type="match status" value="1"/>
</dbReference>
<dbReference type="AlphaFoldDB" id="A0A561VM99"/>
<dbReference type="InterPro" id="IPR041413">
    <property type="entry name" value="MLTR_LBD"/>
</dbReference>
<evidence type="ECO:0000313" key="3">
    <source>
        <dbReference type="Proteomes" id="UP000320239"/>
    </source>
</evidence>
<dbReference type="CDD" id="cd00093">
    <property type="entry name" value="HTH_XRE"/>
    <property type="match status" value="1"/>
</dbReference>
<dbReference type="Proteomes" id="UP000320239">
    <property type="component" value="Unassembled WGS sequence"/>
</dbReference>
<dbReference type="RefSeq" id="WP_203723643.1">
    <property type="nucleotide sequence ID" value="NZ_BOMX01000088.1"/>
</dbReference>
<dbReference type="Gene3D" id="1.10.260.40">
    <property type="entry name" value="lambda repressor-like DNA-binding domains"/>
    <property type="match status" value="1"/>
</dbReference>
<feature type="domain" description="MmyB-like transcription regulator ligand binding" evidence="1">
    <location>
        <begin position="46"/>
        <end position="108"/>
    </location>
</feature>
<gene>
    <name evidence="2" type="ORF">FHX34_105617</name>
</gene>
<dbReference type="InterPro" id="IPR001387">
    <property type="entry name" value="Cro/C1-type_HTH"/>
</dbReference>
<dbReference type="PANTHER" id="PTHR35010:SF2">
    <property type="entry name" value="BLL4672 PROTEIN"/>
    <property type="match status" value="1"/>
</dbReference>
<dbReference type="Gene3D" id="3.30.450.180">
    <property type="match status" value="1"/>
</dbReference>
<dbReference type="Pfam" id="PF17765">
    <property type="entry name" value="MLTR_LBD"/>
    <property type="match status" value="1"/>
</dbReference>
<dbReference type="GO" id="GO:0003677">
    <property type="term" value="F:DNA binding"/>
    <property type="evidence" value="ECO:0007669"/>
    <property type="project" value="InterPro"/>
</dbReference>